<comment type="caution">
    <text evidence="1">The sequence shown here is derived from an EMBL/GenBank/DDBJ whole genome shotgun (WGS) entry which is preliminary data.</text>
</comment>
<protein>
    <recommendedName>
        <fullName evidence="3">Phasin domain-containing protein</fullName>
    </recommendedName>
</protein>
<dbReference type="OrthoDB" id="7994012at2"/>
<organism evidence="1 2">
    <name type="scientific">Methylobacterium platani</name>
    <dbReference type="NCBI Taxonomy" id="427683"/>
    <lineage>
        <taxon>Bacteria</taxon>
        <taxon>Pseudomonadati</taxon>
        <taxon>Pseudomonadota</taxon>
        <taxon>Alphaproteobacteria</taxon>
        <taxon>Hyphomicrobiales</taxon>
        <taxon>Methylobacteriaceae</taxon>
        <taxon>Methylobacterium</taxon>
    </lineage>
</organism>
<name>A0A179S4J5_9HYPH</name>
<sequence length="151" mass="16008">MSDSNAPPLAAFLRQAVDAAPLGAGAPLKHGVLAAELASVCARNAAGTVRLLAESPRPDILAEIVAMQAAFMHQVWTIGEEWSAGWWQIAEGAVSLRNANTLSKIVEQDFNLAGQVGDLMLDTTTRTAKLIESATVGYSYWLTNTIDASRA</sequence>
<gene>
    <name evidence="1" type="ORF">A5481_20780</name>
</gene>
<evidence type="ECO:0000313" key="2">
    <source>
        <dbReference type="Proteomes" id="UP000078316"/>
    </source>
</evidence>
<dbReference type="AlphaFoldDB" id="A0A179S4J5"/>
<proteinExistence type="predicted"/>
<evidence type="ECO:0000313" key="1">
    <source>
        <dbReference type="EMBL" id="OAS21784.1"/>
    </source>
</evidence>
<reference evidence="1 2" key="1">
    <citation type="submission" date="2016-04" db="EMBL/GenBank/DDBJ databases">
        <authorList>
            <person name="Evans L.H."/>
            <person name="Alamgir A."/>
            <person name="Owens N."/>
            <person name="Weber N.D."/>
            <person name="Virtaneva K."/>
            <person name="Barbian K."/>
            <person name="Babar A."/>
            <person name="Rosenke K."/>
        </authorList>
    </citation>
    <scope>NUCLEOTIDE SEQUENCE [LARGE SCALE GENOMIC DNA]</scope>
    <source>
        <strain evidence="1 2">PMB02</strain>
    </source>
</reference>
<dbReference type="Proteomes" id="UP000078316">
    <property type="component" value="Unassembled WGS sequence"/>
</dbReference>
<dbReference type="RefSeq" id="WP_048437094.1">
    <property type="nucleotide sequence ID" value="NZ_LWHQ01000041.1"/>
</dbReference>
<evidence type="ECO:0008006" key="3">
    <source>
        <dbReference type="Google" id="ProtNLM"/>
    </source>
</evidence>
<dbReference type="EMBL" id="LWHQ01000041">
    <property type="protein sequence ID" value="OAS21784.1"/>
    <property type="molecule type" value="Genomic_DNA"/>
</dbReference>
<accession>A0A179S4J5</accession>